<dbReference type="GeneID" id="104601068"/>
<reference evidence="4" key="1">
    <citation type="submission" date="2025-08" db="UniProtKB">
        <authorList>
            <consortium name="RefSeq"/>
        </authorList>
    </citation>
    <scope>IDENTIFICATION</scope>
</reference>
<name>A0A1U8Q554_NELNU</name>
<dbReference type="InParanoid" id="A0A1U8Q554"/>
<evidence type="ECO:0000313" key="3">
    <source>
        <dbReference type="Proteomes" id="UP000189703"/>
    </source>
</evidence>
<dbReference type="KEGG" id="nnu:104601068"/>
<dbReference type="PANTHER" id="PTHR36735">
    <property type="entry name" value="TRANSMEMBRANE PROTEIN"/>
    <property type="match status" value="1"/>
</dbReference>
<evidence type="ECO:0000256" key="1">
    <source>
        <dbReference type="SAM" id="MobiDB-lite"/>
    </source>
</evidence>
<feature type="transmembrane region" description="Helical" evidence="2">
    <location>
        <begin position="232"/>
        <end position="265"/>
    </location>
</feature>
<feature type="region of interest" description="Disordered" evidence="1">
    <location>
        <begin position="1"/>
        <end position="20"/>
    </location>
</feature>
<keyword evidence="2" id="KW-0812">Transmembrane</keyword>
<keyword evidence="2" id="KW-1133">Transmembrane helix</keyword>
<keyword evidence="3" id="KW-1185">Reference proteome</keyword>
<sequence length="266" mass="30168">MKAFDFVAERKDSASERTQERSGIVELESMGLPLTLPTLLHSKRTYFYRHLPHKPSQKNTRIWRIPATSGDVLPSDAPIETAQRIVSSDDSGVFTVISVLLFIAFFGLSILTIGVIYIGVSDFLQKRERERSLRKKRPLRRRKKVGKEFRSGLRQGPEDLDKKLMTAMILMIKFALYPMCQERGKCASSSVSFRRPEWASYQLLQSSILLAGGSEVWSISRKSSPSPPNDGFYSLSFVALFLSVFSFSVSLAVCFVCFVLFVWVFQ</sequence>
<dbReference type="AlphaFoldDB" id="A0A1U8Q554"/>
<feature type="transmembrane region" description="Helical" evidence="2">
    <location>
        <begin position="93"/>
        <end position="120"/>
    </location>
</feature>
<protein>
    <submittedName>
        <fullName evidence="4">Uncharacterized protein LOC104601068</fullName>
    </submittedName>
</protein>
<evidence type="ECO:0000256" key="2">
    <source>
        <dbReference type="SAM" id="Phobius"/>
    </source>
</evidence>
<feature type="compositionally biased region" description="Basic and acidic residues" evidence="1">
    <location>
        <begin position="7"/>
        <end position="20"/>
    </location>
</feature>
<keyword evidence="2" id="KW-0472">Membrane</keyword>
<organism evidence="3 4">
    <name type="scientific">Nelumbo nucifera</name>
    <name type="common">Sacred lotus</name>
    <dbReference type="NCBI Taxonomy" id="4432"/>
    <lineage>
        <taxon>Eukaryota</taxon>
        <taxon>Viridiplantae</taxon>
        <taxon>Streptophyta</taxon>
        <taxon>Embryophyta</taxon>
        <taxon>Tracheophyta</taxon>
        <taxon>Spermatophyta</taxon>
        <taxon>Magnoliopsida</taxon>
        <taxon>Proteales</taxon>
        <taxon>Nelumbonaceae</taxon>
        <taxon>Nelumbo</taxon>
    </lineage>
</organism>
<evidence type="ECO:0000313" key="4">
    <source>
        <dbReference type="RefSeq" id="XP_019053929.1"/>
    </source>
</evidence>
<proteinExistence type="predicted"/>
<dbReference type="OrthoDB" id="1930702at2759"/>
<gene>
    <name evidence="4" type="primary">LOC104601068</name>
</gene>
<dbReference type="FunCoup" id="A0A1U8Q554">
    <property type="interactions" value="1380"/>
</dbReference>
<dbReference type="RefSeq" id="XP_019053929.1">
    <property type="nucleotide sequence ID" value="XM_019198384.1"/>
</dbReference>
<dbReference type="Proteomes" id="UP000189703">
    <property type="component" value="Unplaced"/>
</dbReference>
<dbReference type="PANTHER" id="PTHR36735:SF1">
    <property type="entry name" value="TRANSMEMBRANE PROTEIN"/>
    <property type="match status" value="1"/>
</dbReference>
<accession>A0A1U8Q554</accession>